<feature type="compositionally biased region" description="Polar residues" evidence="6">
    <location>
        <begin position="345"/>
        <end position="358"/>
    </location>
</feature>
<dbReference type="InterPro" id="IPR011011">
    <property type="entry name" value="Znf_FYVE_PHD"/>
</dbReference>
<dbReference type="PANTHER" id="PTHR48225">
    <property type="entry name" value="HORMA DOMAIN-CONTAINING PROTEIN 1"/>
    <property type="match status" value="1"/>
</dbReference>
<dbReference type="Gene3D" id="3.30.900.10">
    <property type="entry name" value="HORMA domain"/>
    <property type="match status" value="1"/>
</dbReference>
<dbReference type="SUPFAM" id="SSF57903">
    <property type="entry name" value="FYVE/PHD zinc finger"/>
    <property type="match status" value="1"/>
</dbReference>
<evidence type="ECO:0000256" key="2">
    <source>
        <dbReference type="ARBA" id="ARBA00004286"/>
    </source>
</evidence>
<dbReference type="InterPro" id="IPR051294">
    <property type="entry name" value="HORMA_MeioticProgression"/>
</dbReference>
<keyword evidence="4" id="KW-0539">Nucleus</keyword>
<dbReference type="Gene3D" id="3.30.40.10">
    <property type="entry name" value="Zinc/RING finger domain, C3HC4 (zinc finger)"/>
    <property type="match status" value="1"/>
</dbReference>
<dbReference type="SUPFAM" id="SSF56019">
    <property type="entry name" value="The spindle assembly checkpoint protein mad2"/>
    <property type="match status" value="1"/>
</dbReference>
<organism evidence="8 9">
    <name type="scientific">Glutinoglossum americanum</name>
    <dbReference type="NCBI Taxonomy" id="1670608"/>
    <lineage>
        <taxon>Eukaryota</taxon>
        <taxon>Fungi</taxon>
        <taxon>Dikarya</taxon>
        <taxon>Ascomycota</taxon>
        <taxon>Pezizomycotina</taxon>
        <taxon>Geoglossomycetes</taxon>
        <taxon>Geoglossales</taxon>
        <taxon>Geoglossaceae</taxon>
        <taxon>Glutinoglossum</taxon>
    </lineage>
</organism>
<dbReference type="PANTHER" id="PTHR48225:SF7">
    <property type="entry name" value="MEIOSIS-SPECIFIC PROTEIN HOP1"/>
    <property type="match status" value="1"/>
</dbReference>
<evidence type="ECO:0000259" key="7">
    <source>
        <dbReference type="PROSITE" id="PS50815"/>
    </source>
</evidence>
<feature type="region of interest" description="Disordered" evidence="6">
    <location>
        <begin position="748"/>
        <end position="824"/>
    </location>
</feature>
<evidence type="ECO:0000256" key="6">
    <source>
        <dbReference type="SAM" id="MobiDB-lite"/>
    </source>
</evidence>
<dbReference type="GO" id="GO:0051598">
    <property type="term" value="P:meiotic recombination checkpoint signaling"/>
    <property type="evidence" value="ECO:0007669"/>
    <property type="project" value="TreeGrafter"/>
</dbReference>
<feature type="region of interest" description="Disordered" evidence="6">
    <location>
        <begin position="663"/>
        <end position="709"/>
    </location>
</feature>
<name>A0A9P8IBG8_9PEZI</name>
<evidence type="ECO:0000313" key="8">
    <source>
        <dbReference type="EMBL" id="KAH0544383.1"/>
    </source>
</evidence>
<dbReference type="PROSITE" id="PS50815">
    <property type="entry name" value="HORMA"/>
    <property type="match status" value="1"/>
</dbReference>
<comment type="subcellular location">
    <subcellularLocation>
        <location evidence="2">Chromosome</location>
    </subcellularLocation>
    <subcellularLocation>
        <location evidence="1">Nucleus</location>
    </subcellularLocation>
</comment>
<dbReference type="EMBL" id="JAGHQL010000020">
    <property type="protein sequence ID" value="KAH0544383.1"/>
    <property type="molecule type" value="Genomic_DNA"/>
</dbReference>
<dbReference type="OrthoDB" id="1928087at2759"/>
<dbReference type="InterPro" id="IPR036570">
    <property type="entry name" value="HORMA_dom_sf"/>
</dbReference>
<comment type="caution">
    <text evidence="8">The sequence shown here is derived from an EMBL/GenBank/DDBJ whole genome shotgun (WGS) entry which is preliminary data.</text>
</comment>
<evidence type="ECO:0000256" key="4">
    <source>
        <dbReference type="ARBA" id="ARBA00023242"/>
    </source>
</evidence>
<evidence type="ECO:0000313" key="9">
    <source>
        <dbReference type="Proteomes" id="UP000698800"/>
    </source>
</evidence>
<keyword evidence="3" id="KW-0158">Chromosome</keyword>
<feature type="compositionally biased region" description="Basic and acidic residues" evidence="6">
    <location>
        <begin position="814"/>
        <end position="824"/>
    </location>
</feature>
<accession>A0A9P8IBG8</accession>
<proteinExistence type="predicted"/>
<reference evidence="8" key="1">
    <citation type="submission" date="2021-03" db="EMBL/GenBank/DDBJ databases">
        <title>Comparative genomics and phylogenomic investigation of the class Geoglossomycetes provide insights into ecological specialization and systematics.</title>
        <authorList>
            <person name="Melie T."/>
            <person name="Pirro S."/>
            <person name="Miller A.N."/>
            <person name="Quandt A."/>
        </authorList>
    </citation>
    <scope>NUCLEOTIDE SEQUENCE</scope>
    <source>
        <strain evidence="8">GBOQ0MN5Z8</strain>
    </source>
</reference>
<keyword evidence="9" id="KW-1185">Reference proteome</keyword>
<dbReference type="InterPro" id="IPR003511">
    <property type="entry name" value="HORMA_dom"/>
</dbReference>
<feature type="compositionally biased region" description="Polar residues" evidence="6">
    <location>
        <begin position="764"/>
        <end position="774"/>
    </location>
</feature>
<sequence>MKSAIANSTKHALRERVRQPQKVAIGASVKTSSFLDQALEQGQSLEIVRASVGFSVSGLCWSSLLVIDAHRYFQIGCLAYLRDLIPEDAFSRTTYGHPSSDIYSYQEFMGSGDNEIGPQGSSSGAQGNRGVIGGGTRVSILKRSHSAAVDQLLDWVENGIFEALGMNVLAAVRFAIFLDKTKPEDIAESYTFSFKYHCDLEQGTRRLSGMDMAGPSGQTITLRGARDKLQGFLRSLCTITSLLPPLPAERYLSIRLYYTDDCPPDYEPPGFKKCESNPWYFSESGDLKVVNGYAGMETGIHTVSFKVSAIDTLSRKEGDVCTSKIVVDDDIEMASDHLLVRGNPLQSETQGISPSGMSDPSDATEKQDVVMADTSGTQNTQPAGIDVAEGAELREMTAHQSQSSNFETQEQVSSSQMTQKCLQLHLSPPPIQENPEPADRWGGVCSADAGGSSSSVDSAYQKISLSKRNLWKLGWFKISKSGPLQSAAESPADPTNGKCPASIRCECGTFKEEVAMLYCNFCGQSQHAHCYGYHGDHDPRIPNPHACYSCLLGGTEIQILEELRQDCIVRRALKLICENGYPTSDKRFSEILGKALPLVTYQLFKLTTDRLFFASSSLDYQASEKRKIYRCPESQKAIHPEREAEIQIFDSQGRRHEITYDAPRPVAGLPQPTVGSTSLPQAIEPSDSDSSTLRGTVYPGSSPPKPVHKDIEVTEDEGTTDELVPLARTGRTRKTPPRESANLVPLVSQQKSPRLKMQNKRCINPQSEATVSRDNPNKEMPTMKRRQPESNASTGKRLKMSESNILFSIPEQVVEERREEGRKM</sequence>
<dbReference type="Proteomes" id="UP000698800">
    <property type="component" value="Unassembled WGS sequence"/>
</dbReference>
<evidence type="ECO:0000256" key="1">
    <source>
        <dbReference type="ARBA" id="ARBA00004123"/>
    </source>
</evidence>
<protein>
    <recommendedName>
        <fullName evidence="7">HORMA domain-containing protein</fullName>
    </recommendedName>
</protein>
<dbReference type="Pfam" id="PF02301">
    <property type="entry name" value="HORMA"/>
    <property type="match status" value="1"/>
</dbReference>
<dbReference type="InterPro" id="IPR013083">
    <property type="entry name" value="Znf_RING/FYVE/PHD"/>
</dbReference>
<evidence type="ECO:0000256" key="5">
    <source>
        <dbReference type="ARBA" id="ARBA00023254"/>
    </source>
</evidence>
<dbReference type="GO" id="GO:0007130">
    <property type="term" value="P:synaptonemal complex assembly"/>
    <property type="evidence" value="ECO:0007669"/>
    <property type="project" value="TreeGrafter"/>
</dbReference>
<dbReference type="AlphaFoldDB" id="A0A9P8IBG8"/>
<feature type="domain" description="HORMA" evidence="7">
    <location>
        <begin position="61"/>
        <end position="307"/>
    </location>
</feature>
<dbReference type="GO" id="GO:0005634">
    <property type="term" value="C:nucleus"/>
    <property type="evidence" value="ECO:0007669"/>
    <property type="project" value="UniProtKB-SubCell"/>
</dbReference>
<feature type="region of interest" description="Disordered" evidence="6">
    <location>
        <begin position="345"/>
        <end position="364"/>
    </location>
</feature>
<keyword evidence="5" id="KW-0469">Meiosis</keyword>
<gene>
    <name evidence="8" type="ORF">FGG08_001524</name>
</gene>
<evidence type="ECO:0000256" key="3">
    <source>
        <dbReference type="ARBA" id="ARBA00022454"/>
    </source>
</evidence>
<dbReference type="GO" id="GO:0005694">
    <property type="term" value="C:chromosome"/>
    <property type="evidence" value="ECO:0007669"/>
    <property type="project" value="UniProtKB-SubCell"/>
</dbReference>